<dbReference type="InterPro" id="IPR036116">
    <property type="entry name" value="FN3_sf"/>
</dbReference>
<evidence type="ECO:0000256" key="1">
    <source>
        <dbReference type="ARBA" id="ARBA00022737"/>
    </source>
</evidence>
<evidence type="ECO:0000313" key="4">
    <source>
        <dbReference type="RefSeq" id="XP_031415046.1"/>
    </source>
</evidence>
<dbReference type="InterPro" id="IPR003961">
    <property type="entry name" value="FN3_dom"/>
</dbReference>
<gene>
    <name evidence="4" type="primary">LOC116218265</name>
</gene>
<dbReference type="PANTHER" id="PTHR46708">
    <property type="entry name" value="TENASCIN"/>
    <property type="match status" value="1"/>
</dbReference>
<dbReference type="SMART" id="SM00060">
    <property type="entry name" value="FN3"/>
    <property type="match status" value="2"/>
</dbReference>
<dbReference type="AlphaFoldDB" id="A0A6P8ERT2"/>
<dbReference type="OrthoDB" id="7357196at2759"/>
<dbReference type="GeneID" id="116218265"/>
<accession>A0A6P8ERT2</accession>
<dbReference type="InterPro" id="IPR013783">
    <property type="entry name" value="Ig-like_fold"/>
</dbReference>
<name>A0A6P8ERT2_CLUHA</name>
<dbReference type="RefSeq" id="XP_031415046.1">
    <property type="nucleotide sequence ID" value="XM_031559186.1"/>
</dbReference>
<dbReference type="Proteomes" id="UP000515152">
    <property type="component" value="Chromosome 21"/>
</dbReference>
<dbReference type="PROSITE" id="PS50853">
    <property type="entry name" value="FN3"/>
    <property type="match status" value="1"/>
</dbReference>
<dbReference type="KEGG" id="char:116218265"/>
<feature type="domain" description="Fibronectin type-III" evidence="2">
    <location>
        <begin position="55"/>
        <end position="144"/>
    </location>
</feature>
<reference evidence="4" key="1">
    <citation type="submission" date="2025-08" db="UniProtKB">
        <authorList>
            <consortium name="RefSeq"/>
        </authorList>
    </citation>
    <scope>IDENTIFICATION</scope>
</reference>
<evidence type="ECO:0000313" key="3">
    <source>
        <dbReference type="Proteomes" id="UP000515152"/>
    </source>
</evidence>
<keyword evidence="3" id="KW-1185">Reference proteome</keyword>
<dbReference type="InterPro" id="IPR050991">
    <property type="entry name" value="ECM_Regulatory_Proteins"/>
</dbReference>
<dbReference type="Gene3D" id="2.60.40.10">
    <property type="entry name" value="Immunoglobulins"/>
    <property type="match status" value="2"/>
</dbReference>
<proteinExistence type="predicted"/>
<dbReference type="CDD" id="cd00063">
    <property type="entry name" value="FN3"/>
    <property type="match status" value="2"/>
</dbReference>
<protein>
    <submittedName>
        <fullName evidence="4">Uncharacterized protein LOC116218265</fullName>
    </submittedName>
</protein>
<evidence type="ECO:0000259" key="2">
    <source>
        <dbReference type="PROSITE" id="PS50853"/>
    </source>
</evidence>
<sequence length="254" mass="28156">MDDIAFRAPFFNLGNIYCICILDSSFSLHSKCISLFSYDLPPVCVSVLSTPSPSAPPDVTEVNVATRSETHIELEWTKVNNIKTYILKSFDGSETPITGLDGNKVTHRVSSLSAGTEYSFTLFTVFEEVRSTGYIFSAVTAPPDVTQVNVATRSETHIELEWTKVNNIKTYILKSFDGSETPITGLDGNKVTHRVSSLSAGTEYSFTLFTVFEEVRSTGYIFSAVTGMSLFLLRNFKEFFSATLENLCQLAHNK</sequence>
<dbReference type="PANTHER" id="PTHR46708:SF2">
    <property type="entry name" value="FIBRONECTIN TYPE-III DOMAIN-CONTAINING PROTEIN"/>
    <property type="match status" value="1"/>
</dbReference>
<keyword evidence="1" id="KW-0677">Repeat</keyword>
<organism evidence="3 4">
    <name type="scientific">Clupea harengus</name>
    <name type="common">Atlantic herring</name>
    <dbReference type="NCBI Taxonomy" id="7950"/>
    <lineage>
        <taxon>Eukaryota</taxon>
        <taxon>Metazoa</taxon>
        <taxon>Chordata</taxon>
        <taxon>Craniata</taxon>
        <taxon>Vertebrata</taxon>
        <taxon>Euteleostomi</taxon>
        <taxon>Actinopterygii</taxon>
        <taxon>Neopterygii</taxon>
        <taxon>Teleostei</taxon>
        <taxon>Clupei</taxon>
        <taxon>Clupeiformes</taxon>
        <taxon>Clupeoidei</taxon>
        <taxon>Clupeidae</taxon>
        <taxon>Clupea</taxon>
    </lineage>
</organism>
<dbReference type="SUPFAM" id="SSF49265">
    <property type="entry name" value="Fibronectin type III"/>
    <property type="match status" value="1"/>
</dbReference>